<dbReference type="InterPro" id="IPR002889">
    <property type="entry name" value="WSC_carb-bd"/>
</dbReference>
<name>A0AAD6U783_9AGAR</name>
<dbReference type="InterPro" id="IPR011043">
    <property type="entry name" value="Gal_Oxase/kelch_b-propeller"/>
</dbReference>
<evidence type="ECO:0000313" key="3">
    <source>
        <dbReference type="EMBL" id="KAJ7087531.1"/>
    </source>
</evidence>
<dbReference type="PANTHER" id="PTHR32208:SF105">
    <property type="entry name" value="COPPER RADICAL OXIDASE"/>
    <property type="match status" value="1"/>
</dbReference>
<dbReference type="Pfam" id="PF09118">
    <property type="entry name" value="GO-like_E_set"/>
    <property type="match status" value="1"/>
</dbReference>
<dbReference type="Gene3D" id="2.130.10.80">
    <property type="entry name" value="Galactose oxidase/kelch, beta-propeller"/>
    <property type="match status" value="1"/>
</dbReference>
<feature type="domain" description="WSC" evidence="2">
    <location>
        <begin position="158"/>
        <end position="252"/>
    </location>
</feature>
<reference evidence="3" key="1">
    <citation type="submission" date="2023-03" db="EMBL/GenBank/DDBJ databases">
        <title>Massive genome expansion in bonnet fungi (Mycena s.s.) driven by repeated elements and novel gene families across ecological guilds.</title>
        <authorList>
            <consortium name="Lawrence Berkeley National Laboratory"/>
            <person name="Harder C.B."/>
            <person name="Miyauchi S."/>
            <person name="Viragh M."/>
            <person name="Kuo A."/>
            <person name="Thoen E."/>
            <person name="Andreopoulos B."/>
            <person name="Lu D."/>
            <person name="Skrede I."/>
            <person name="Drula E."/>
            <person name="Henrissat B."/>
            <person name="Morin E."/>
            <person name="Kohler A."/>
            <person name="Barry K."/>
            <person name="LaButti K."/>
            <person name="Morin E."/>
            <person name="Salamov A."/>
            <person name="Lipzen A."/>
            <person name="Mereny Z."/>
            <person name="Hegedus B."/>
            <person name="Baldrian P."/>
            <person name="Stursova M."/>
            <person name="Weitz H."/>
            <person name="Taylor A."/>
            <person name="Grigoriev I.V."/>
            <person name="Nagy L.G."/>
            <person name="Martin F."/>
            <person name="Kauserud H."/>
        </authorList>
    </citation>
    <scope>NUCLEOTIDE SEQUENCE</scope>
    <source>
        <strain evidence="3">CBHHK173m</strain>
    </source>
</reference>
<dbReference type="SUPFAM" id="SSF81296">
    <property type="entry name" value="E set domains"/>
    <property type="match status" value="1"/>
</dbReference>
<dbReference type="Gene3D" id="2.60.40.10">
    <property type="entry name" value="Immunoglobulins"/>
    <property type="match status" value="1"/>
</dbReference>
<dbReference type="PANTHER" id="PTHR32208">
    <property type="entry name" value="SECRETED PROTEIN-RELATED"/>
    <property type="match status" value="1"/>
</dbReference>
<organism evidence="3 4">
    <name type="scientific">Mycena belliarum</name>
    <dbReference type="NCBI Taxonomy" id="1033014"/>
    <lineage>
        <taxon>Eukaryota</taxon>
        <taxon>Fungi</taxon>
        <taxon>Dikarya</taxon>
        <taxon>Basidiomycota</taxon>
        <taxon>Agaricomycotina</taxon>
        <taxon>Agaricomycetes</taxon>
        <taxon>Agaricomycetidae</taxon>
        <taxon>Agaricales</taxon>
        <taxon>Marasmiineae</taxon>
        <taxon>Mycenaceae</taxon>
        <taxon>Mycena</taxon>
    </lineage>
</organism>
<keyword evidence="1" id="KW-0732">Signal</keyword>
<sequence length="1121" mass="119819">MKTYLITQPCLVRGRPPSSTRTVPVGTDNGNLRALFQARRRMHHSFAVSHVLASIFRFFFRQSRSLLLASNIAPRLWPPPIRCPSLARNRFSLFGPPHKMWRSAAKTAASRPSASRSTTMGLPRAWHFVLFFPHIISPSHALAGNQRRQFVPSVLPGDWSSIGCYTDNTGARTLTGPSSTDLVNMTVENCIAFCDSQKFIFAGVEFMQECYCDDFIENSAASVAITDCNSPCTGDPEESCGAPNRLNIFWSGAKPPPPPTIPSSIGKWESLGCYSDNVEGQGRALVDGINVVGQFSLEGCTSACFTAGMPLSGAEFADQCFCGTAIVNGGAREPISDCNMACAGNVSEFCGGPNRLTVYNYTGTDLPPPPAGGGGVVAGGITAIATDLPKPWAYVGCFVDGAFGRVLTTEIDSTNLTMEACVATCDSQNFTIAAGEFSTQCFCGNELIDGATAAAPSDCNMACGGNSTQACGAGNRLSVYSTTKNITILPVPVPQNSSIPGSWSYQGCLAELEGGRVFPWEIENANNNSAPGCLSQCAAFGYTAGGMEFGLQCFCGDVSDVTKSGVALTPASDCNLPCSGDPIHLCGGGDRIQYYIWTGPSHVWHTPQITGRYEFFVPGVVVPLIATVGINNKVTFLEKSGTSEFDNSTGAYELDLSLVDDFDKAWRTMHLKSDVFCSGSITLPDKGARQLNVGGWSLDSTKGVRLYTPDGSPGVNGTNDWEENFEELHLQRQRWYPTAAMLPNGTVLVIGGETGSNASPEPNLEILPTPEGGDTVIFLDWLNRTDPNNLYPFVFVLPSGNLFVVYYNEARILDAGTFDTIKTLPNLPGSVTSFLAGRTYPLEGAAVMFPQHAPYTDPLEVLVCGGSTPGNGFALDNCLSIQPEVENATWALERMPSPRVMPCMVGLPDGTFLILNGALQGVAGFGLATNPNLGALLYDPKMPLNQRISILNTTIVARLYHSEAILLPDGRVLVSGSDPEEPTNPEEFRIEVYIPPYLAQGLTQPSFTISSTDWAYGSKHTINVTLRQGTTSTMQVSLIAATSSTHGNTMGSRTLFPEFSCARNTCTITAPPNAFVSPPGWHQLFVLDGPTPSHSAWVRIGGDPAGIGSWPDLPDFTVPGV</sequence>
<dbReference type="InterPro" id="IPR015202">
    <property type="entry name" value="GO-like_E_set"/>
</dbReference>
<evidence type="ECO:0000256" key="1">
    <source>
        <dbReference type="ARBA" id="ARBA00022729"/>
    </source>
</evidence>
<dbReference type="InterPro" id="IPR009880">
    <property type="entry name" value="Glyoxal_oxidase_N"/>
</dbReference>
<dbReference type="Proteomes" id="UP001222325">
    <property type="component" value="Unassembled WGS sequence"/>
</dbReference>
<feature type="domain" description="WSC" evidence="2">
    <location>
        <begin position="391"/>
        <end position="483"/>
    </location>
</feature>
<dbReference type="CDD" id="cd02851">
    <property type="entry name" value="E_set_GO_C"/>
    <property type="match status" value="1"/>
</dbReference>
<protein>
    <submittedName>
        <fullName evidence="3">Copper radical oxidase-like protein</fullName>
    </submittedName>
</protein>
<dbReference type="SUPFAM" id="SSF50965">
    <property type="entry name" value="Galactose oxidase, central domain"/>
    <property type="match status" value="1"/>
</dbReference>
<feature type="domain" description="WSC" evidence="2">
    <location>
        <begin position="267"/>
        <end position="362"/>
    </location>
</feature>
<dbReference type="Pfam" id="PF07250">
    <property type="entry name" value="Glyoxal_oxid_N"/>
    <property type="match status" value="1"/>
</dbReference>
<keyword evidence="4" id="KW-1185">Reference proteome</keyword>
<dbReference type="InterPro" id="IPR013783">
    <property type="entry name" value="Ig-like_fold"/>
</dbReference>
<dbReference type="InterPro" id="IPR014756">
    <property type="entry name" value="Ig_E-set"/>
</dbReference>
<dbReference type="AlphaFoldDB" id="A0AAD6U783"/>
<dbReference type="InterPro" id="IPR037293">
    <property type="entry name" value="Gal_Oxidase_central_sf"/>
</dbReference>
<feature type="domain" description="WSC" evidence="2">
    <location>
        <begin position="502"/>
        <end position="598"/>
    </location>
</feature>
<evidence type="ECO:0000259" key="2">
    <source>
        <dbReference type="PROSITE" id="PS51212"/>
    </source>
</evidence>
<accession>A0AAD6U783</accession>
<dbReference type="Pfam" id="PF01822">
    <property type="entry name" value="WSC"/>
    <property type="match status" value="4"/>
</dbReference>
<dbReference type="SMART" id="SM00321">
    <property type="entry name" value="WSC"/>
    <property type="match status" value="4"/>
</dbReference>
<dbReference type="PROSITE" id="PS51212">
    <property type="entry name" value="WSC"/>
    <property type="match status" value="4"/>
</dbReference>
<proteinExistence type="predicted"/>
<gene>
    <name evidence="3" type="ORF">B0H15DRAFT_842332</name>
</gene>
<evidence type="ECO:0000313" key="4">
    <source>
        <dbReference type="Proteomes" id="UP001222325"/>
    </source>
</evidence>
<comment type="caution">
    <text evidence="3">The sequence shown here is derived from an EMBL/GenBank/DDBJ whole genome shotgun (WGS) entry which is preliminary data.</text>
</comment>
<dbReference type="EMBL" id="JARJCN010000028">
    <property type="protein sequence ID" value="KAJ7087531.1"/>
    <property type="molecule type" value="Genomic_DNA"/>
</dbReference>